<sequence>MEGLFSIFKIPLVQSSLWALALALATAIAARVATRILKRYLNQESNPLPSSSIIINIARGVIWATGISVILDACFGVNANALVAALGVGGIAVSLGFQDTLSNLIGGLQVTFMGIVKPGDNIEVGAEAGVVQDVTWRHTTIRDAMGQTVIIPNSIISKTALVHLLPANRVVVPFAVPRVGEDGCAHTQHMDDLAKQLASLALEAGEGVSPVIDGPRVLFSEISELGIKGKIILQVEDTSKTSAAADAIVRAIAALV</sequence>
<dbReference type="GO" id="GO:0005886">
    <property type="term" value="C:plasma membrane"/>
    <property type="evidence" value="ECO:0007669"/>
    <property type="project" value="UniProtKB-SubCell"/>
</dbReference>
<dbReference type="Proteomes" id="UP000286050">
    <property type="component" value="Unassembled WGS sequence"/>
</dbReference>
<dbReference type="GO" id="GO:0055085">
    <property type="term" value="P:transmembrane transport"/>
    <property type="evidence" value="ECO:0007669"/>
    <property type="project" value="InterPro"/>
</dbReference>
<evidence type="ECO:0000256" key="3">
    <source>
        <dbReference type="ARBA" id="ARBA00022475"/>
    </source>
</evidence>
<reference evidence="9 10" key="1">
    <citation type="submission" date="2018-08" db="EMBL/GenBank/DDBJ databases">
        <title>A genome reference for cultivated species of the human gut microbiota.</title>
        <authorList>
            <person name="Zou Y."/>
            <person name="Xue W."/>
            <person name="Luo G."/>
        </authorList>
    </citation>
    <scope>NUCLEOTIDE SEQUENCE [LARGE SCALE GENOMIC DNA]</scope>
    <source>
        <strain evidence="9 10">AM30-5LB</strain>
    </source>
</reference>
<keyword evidence="4" id="KW-0812">Transmembrane</keyword>
<dbReference type="Pfam" id="PF00924">
    <property type="entry name" value="MS_channel_2nd"/>
    <property type="match status" value="1"/>
</dbReference>
<dbReference type="AlphaFoldDB" id="A0A414FYK1"/>
<dbReference type="SUPFAM" id="SSF82861">
    <property type="entry name" value="Mechanosensitive channel protein MscS (YggB), transmembrane region"/>
    <property type="match status" value="1"/>
</dbReference>
<name>A0A414FYK1_9ACTN</name>
<evidence type="ECO:0000256" key="1">
    <source>
        <dbReference type="ARBA" id="ARBA00004651"/>
    </source>
</evidence>
<dbReference type="RefSeq" id="WP_006723100.1">
    <property type="nucleotide sequence ID" value="NZ_CACRTN010000010.1"/>
</dbReference>
<dbReference type="Gene3D" id="2.30.30.60">
    <property type="match status" value="1"/>
</dbReference>
<evidence type="ECO:0000313" key="10">
    <source>
        <dbReference type="Proteomes" id="UP000286050"/>
    </source>
</evidence>
<comment type="subcellular location">
    <subcellularLocation>
        <location evidence="1">Cell membrane</location>
        <topology evidence="1">Multi-pass membrane protein</topology>
    </subcellularLocation>
</comment>
<dbReference type="PANTHER" id="PTHR30566">
    <property type="entry name" value="YNAI-RELATED MECHANOSENSITIVE ION CHANNEL"/>
    <property type="match status" value="1"/>
</dbReference>
<comment type="similarity">
    <text evidence="2">Belongs to the MscS (TC 1.A.23) family.</text>
</comment>
<accession>A0A414FYK1</accession>
<organism evidence="9 10">
    <name type="scientific">Collinsella intestinalis</name>
    <dbReference type="NCBI Taxonomy" id="147207"/>
    <lineage>
        <taxon>Bacteria</taxon>
        <taxon>Bacillati</taxon>
        <taxon>Actinomycetota</taxon>
        <taxon>Coriobacteriia</taxon>
        <taxon>Coriobacteriales</taxon>
        <taxon>Coriobacteriaceae</taxon>
        <taxon>Collinsella</taxon>
    </lineage>
</organism>
<protein>
    <submittedName>
        <fullName evidence="9">Mechanosensitive ion channel family protein</fullName>
    </submittedName>
</protein>
<dbReference type="Gene3D" id="1.10.287.1260">
    <property type="match status" value="1"/>
</dbReference>
<evidence type="ECO:0000256" key="2">
    <source>
        <dbReference type="ARBA" id="ARBA00008017"/>
    </source>
</evidence>
<evidence type="ECO:0000256" key="4">
    <source>
        <dbReference type="ARBA" id="ARBA00022692"/>
    </source>
</evidence>
<proteinExistence type="inferred from homology"/>
<keyword evidence="6" id="KW-0472">Membrane</keyword>
<dbReference type="InterPro" id="IPR010920">
    <property type="entry name" value="LSM_dom_sf"/>
</dbReference>
<evidence type="ECO:0000256" key="6">
    <source>
        <dbReference type="ARBA" id="ARBA00023136"/>
    </source>
</evidence>
<dbReference type="PANTHER" id="PTHR30566:SF25">
    <property type="entry name" value="INNER MEMBRANE PROTEIN"/>
    <property type="match status" value="1"/>
</dbReference>
<keyword evidence="3" id="KW-1003">Cell membrane</keyword>
<dbReference type="EMBL" id="QSJI01000002">
    <property type="protein sequence ID" value="RHD56693.1"/>
    <property type="molecule type" value="Genomic_DNA"/>
</dbReference>
<dbReference type="InterPro" id="IPR011014">
    <property type="entry name" value="MscS_channel_TM-2"/>
</dbReference>
<dbReference type="SUPFAM" id="SSF50182">
    <property type="entry name" value="Sm-like ribonucleoproteins"/>
    <property type="match status" value="1"/>
</dbReference>
<feature type="domain" description="Mechanosensitive ion channel MscS" evidence="7">
    <location>
        <begin position="99"/>
        <end position="160"/>
    </location>
</feature>
<keyword evidence="5" id="KW-1133">Transmembrane helix</keyword>
<evidence type="ECO:0000256" key="5">
    <source>
        <dbReference type="ARBA" id="ARBA00022989"/>
    </source>
</evidence>
<gene>
    <name evidence="9" type="ORF">DW787_03910</name>
</gene>
<evidence type="ECO:0000313" key="9">
    <source>
        <dbReference type="EMBL" id="RHD56693.1"/>
    </source>
</evidence>
<feature type="domain" description="Mechanosensitive ion channel transmembrane helices 2/3" evidence="8">
    <location>
        <begin position="59"/>
        <end position="98"/>
    </location>
</feature>
<dbReference type="InterPro" id="IPR023408">
    <property type="entry name" value="MscS_beta-dom_sf"/>
</dbReference>
<dbReference type="InterPro" id="IPR006685">
    <property type="entry name" value="MscS_channel_2nd"/>
</dbReference>
<comment type="caution">
    <text evidence="9">The sequence shown here is derived from an EMBL/GenBank/DDBJ whole genome shotgun (WGS) entry which is preliminary data.</text>
</comment>
<dbReference type="InterPro" id="IPR049142">
    <property type="entry name" value="MS_channel_1st"/>
</dbReference>
<evidence type="ECO:0000259" key="7">
    <source>
        <dbReference type="Pfam" id="PF00924"/>
    </source>
</evidence>
<evidence type="ECO:0000259" key="8">
    <source>
        <dbReference type="Pfam" id="PF21088"/>
    </source>
</evidence>
<dbReference type="Pfam" id="PF21088">
    <property type="entry name" value="MS_channel_1st"/>
    <property type="match status" value="1"/>
</dbReference>